<evidence type="ECO:0000313" key="3">
    <source>
        <dbReference type="Proteomes" id="UP000824156"/>
    </source>
</evidence>
<dbReference type="AlphaFoldDB" id="A0A9D2AZ28"/>
<sequence>MNITLKSTLFILFIAICPFAAKSQISFQQLREGMQETRKYILMYISSETCIHCPEQDAALKRDKALYSRLSKELYFLNWSMEKTDNFYFAGKDFEKGHLYKSGGIEFA</sequence>
<reference evidence="2" key="1">
    <citation type="journal article" date="2021" name="PeerJ">
        <title>Extensive microbial diversity within the chicken gut microbiome revealed by metagenomics and culture.</title>
        <authorList>
            <person name="Gilroy R."/>
            <person name="Ravi A."/>
            <person name="Getino M."/>
            <person name="Pursley I."/>
            <person name="Horton D.L."/>
            <person name="Alikhan N.F."/>
            <person name="Baker D."/>
            <person name="Gharbi K."/>
            <person name="Hall N."/>
            <person name="Watson M."/>
            <person name="Adriaenssens E.M."/>
            <person name="Foster-Nyarko E."/>
            <person name="Jarju S."/>
            <person name="Secka A."/>
            <person name="Antonio M."/>
            <person name="Oren A."/>
            <person name="Chaudhuri R.R."/>
            <person name="La Ragione R."/>
            <person name="Hildebrand F."/>
            <person name="Pallen M.J."/>
        </authorList>
    </citation>
    <scope>NUCLEOTIDE SEQUENCE</scope>
    <source>
        <strain evidence="2">1719</strain>
    </source>
</reference>
<feature type="signal peptide" evidence="1">
    <location>
        <begin position="1"/>
        <end position="20"/>
    </location>
</feature>
<dbReference type="InterPro" id="IPR036249">
    <property type="entry name" value="Thioredoxin-like_sf"/>
</dbReference>
<evidence type="ECO:0000313" key="2">
    <source>
        <dbReference type="EMBL" id="HIX55507.1"/>
    </source>
</evidence>
<organism evidence="2 3">
    <name type="scientific">Candidatus Sphingobacterium stercoripullorum</name>
    <dbReference type="NCBI Taxonomy" id="2838759"/>
    <lineage>
        <taxon>Bacteria</taxon>
        <taxon>Pseudomonadati</taxon>
        <taxon>Bacteroidota</taxon>
        <taxon>Sphingobacteriia</taxon>
        <taxon>Sphingobacteriales</taxon>
        <taxon>Sphingobacteriaceae</taxon>
        <taxon>Sphingobacterium</taxon>
    </lineage>
</organism>
<feature type="non-terminal residue" evidence="2">
    <location>
        <position position="108"/>
    </location>
</feature>
<evidence type="ECO:0008006" key="4">
    <source>
        <dbReference type="Google" id="ProtNLM"/>
    </source>
</evidence>
<name>A0A9D2AZ28_9SPHI</name>
<reference evidence="2" key="2">
    <citation type="submission" date="2021-04" db="EMBL/GenBank/DDBJ databases">
        <authorList>
            <person name="Gilroy R."/>
        </authorList>
    </citation>
    <scope>NUCLEOTIDE SEQUENCE</scope>
    <source>
        <strain evidence="2">1719</strain>
    </source>
</reference>
<dbReference type="SUPFAM" id="SSF52833">
    <property type="entry name" value="Thioredoxin-like"/>
    <property type="match status" value="1"/>
</dbReference>
<proteinExistence type="predicted"/>
<dbReference type="EMBL" id="DXEZ01000307">
    <property type="protein sequence ID" value="HIX55507.1"/>
    <property type="molecule type" value="Genomic_DNA"/>
</dbReference>
<gene>
    <name evidence="2" type="ORF">H9853_10825</name>
</gene>
<feature type="chain" id="PRO_5038359577" description="Thioredoxin family protein" evidence="1">
    <location>
        <begin position="21"/>
        <end position="108"/>
    </location>
</feature>
<dbReference type="Proteomes" id="UP000824156">
    <property type="component" value="Unassembled WGS sequence"/>
</dbReference>
<dbReference type="Gene3D" id="3.40.30.10">
    <property type="entry name" value="Glutaredoxin"/>
    <property type="match status" value="1"/>
</dbReference>
<evidence type="ECO:0000256" key="1">
    <source>
        <dbReference type="SAM" id="SignalP"/>
    </source>
</evidence>
<comment type="caution">
    <text evidence="2">The sequence shown here is derived from an EMBL/GenBank/DDBJ whole genome shotgun (WGS) entry which is preliminary data.</text>
</comment>
<accession>A0A9D2AZ28</accession>
<keyword evidence="1" id="KW-0732">Signal</keyword>
<protein>
    <recommendedName>
        <fullName evidence="4">Thioredoxin family protein</fullName>
    </recommendedName>
</protein>